<keyword evidence="1" id="KW-1133">Transmembrane helix</keyword>
<organism evidence="3 4">
    <name type="scientific">Viridibacterium curvum</name>
    <dbReference type="NCBI Taxonomy" id="1101404"/>
    <lineage>
        <taxon>Bacteria</taxon>
        <taxon>Pseudomonadati</taxon>
        <taxon>Pseudomonadota</taxon>
        <taxon>Betaproteobacteria</taxon>
        <taxon>Rhodocyclales</taxon>
        <taxon>Rhodocyclaceae</taxon>
        <taxon>Viridibacterium</taxon>
    </lineage>
</organism>
<gene>
    <name evidence="3" type="ORF">GCM10025770_15910</name>
</gene>
<feature type="transmembrane region" description="Helical" evidence="1">
    <location>
        <begin position="24"/>
        <end position="42"/>
    </location>
</feature>
<feature type="transmembrane region" description="Helical" evidence="1">
    <location>
        <begin position="161"/>
        <end position="181"/>
    </location>
</feature>
<proteinExistence type="predicted"/>
<feature type="transmembrane region" description="Helical" evidence="1">
    <location>
        <begin position="130"/>
        <end position="149"/>
    </location>
</feature>
<dbReference type="Proteomes" id="UP001500547">
    <property type="component" value="Unassembled WGS sequence"/>
</dbReference>
<reference evidence="4" key="1">
    <citation type="journal article" date="2019" name="Int. J. Syst. Evol. Microbiol.">
        <title>The Global Catalogue of Microorganisms (GCM) 10K type strain sequencing project: providing services to taxonomists for standard genome sequencing and annotation.</title>
        <authorList>
            <consortium name="The Broad Institute Genomics Platform"/>
            <consortium name="The Broad Institute Genome Sequencing Center for Infectious Disease"/>
            <person name="Wu L."/>
            <person name="Ma J."/>
        </authorList>
    </citation>
    <scope>NUCLEOTIDE SEQUENCE [LARGE SCALE GENOMIC DNA]</scope>
    <source>
        <strain evidence="4">JCM 18715</strain>
    </source>
</reference>
<evidence type="ECO:0000259" key="2">
    <source>
        <dbReference type="Pfam" id="PF02517"/>
    </source>
</evidence>
<keyword evidence="1" id="KW-0472">Membrane</keyword>
<protein>
    <submittedName>
        <fullName evidence="3">CAAX prenyl protease-related protein</fullName>
    </submittedName>
</protein>
<dbReference type="NCBIfam" id="TIGR03008">
    <property type="entry name" value="pepcterm_CAAX"/>
    <property type="match status" value="1"/>
</dbReference>
<feature type="transmembrane region" description="Helical" evidence="1">
    <location>
        <begin position="48"/>
        <end position="68"/>
    </location>
</feature>
<feature type="transmembrane region" description="Helical" evidence="1">
    <location>
        <begin position="89"/>
        <end position="110"/>
    </location>
</feature>
<comment type="caution">
    <text evidence="3">The sequence shown here is derived from an EMBL/GenBank/DDBJ whole genome shotgun (WGS) entry which is preliminary data.</text>
</comment>
<dbReference type="InterPro" id="IPR014346">
    <property type="entry name" value="Prenyl_protease-related"/>
</dbReference>
<keyword evidence="3" id="KW-0378">Hydrolase</keyword>
<dbReference type="EMBL" id="BAABLD010000008">
    <property type="protein sequence ID" value="GAA5163548.1"/>
    <property type="molecule type" value="Genomic_DNA"/>
</dbReference>
<name>A0ABP9QKN9_9RHOO</name>
<sequence>MNDSGSLTADQTASGRTGFVDRAVLARALPFALFMLVLAIRGELPQPLSLWLYAVQAGLAALVLAYFWREYSELRVARPSWQPQACAAGLLLGVLVFVLWIYLDFAPLNLGVSVAVAPPMLDGVPDWRWIALRLAGAALVVPVMEELFWRSFVMRWLESRHFLQVQPLAVSLRSLLVAALVFGLEHHLWFAGLLAGLVYAWLYRRFGLWTAIFSHAVTNLSLGLWVWHSGQWQFW</sequence>
<keyword evidence="4" id="KW-1185">Reference proteome</keyword>
<accession>A0ABP9QKN9</accession>
<evidence type="ECO:0000313" key="4">
    <source>
        <dbReference type="Proteomes" id="UP001500547"/>
    </source>
</evidence>
<dbReference type="GO" id="GO:0008233">
    <property type="term" value="F:peptidase activity"/>
    <property type="evidence" value="ECO:0007669"/>
    <property type="project" value="UniProtKB-KW"/>
</dbReference>
<dbReference type="RefSeq" id="WP_345532362.1">
    <property type="nucleotide sequence ID" value="NZ_BAABLD010000008.1"/>
</dbReference>
<feature type="transmembrane region" description="Helical" evidence="1">
    <location>
        <begin position="208"/>
        <end position="227"/>
    </location>
</feature>
<keyword evidence="1" id="KW-0812">Transmembrane</keyword>
<dbReference type="Pfam" id="PF02517">
    <property type="entry name" value="Rce1-like"/>
    <property type="match status" value="1"/>
</dbReference>
<keyword evidence="3" id="KW-0645">Protease</keyword>
<evidence type="ECO:0000313" key="3">
    <source>
        <dbReference type="EMBL" id="GAA5163548.1"/>
    </source>
</evidence>
<dbReference type="GO" id="GO:0006508">
    <property type="term" value="P:proteolysis"/>
    <property type="evidence" value="ECO:0007669"/>
    <property type="project" value="UniProtKB-KW"/>
</dbReference>
<dbReference type="InterPro" id="IPR003675">
    <property type="entry name" value="Rce1/LyrA-like_dom"/>
</dbReference>
<feature type="domain" description="CAAX prenyl protease 2/Lysostaphin resistance protein A-like" evidence="2">
    <location>
        <begin position="128"/>
        <end position="220"/>
    </location>
</feature>
<evidence type="ECO:0000256" key="1">
    <source>
        <dbReference type="SAM" id="Phobius"/>
    </source>
</evidence>